<organism evidence="2 3">
    <name type="scientific">Lentzea guizhouensis</name>
    <dbReference type="NCBI Taxonomy" id="1586287"/>
    <lineage>
        <taxon>Bacteria</taxon>
        <taxon>Bacillati</taxon>
        <taxon>Actinomycetota</taxon>
        <taxon>Actinomycetes</taxon>
        <taxon>Pseudonocardiales</taxon>
        <taxon>Pseudonocardiaceae</taxon>
        <taxon>Lentzea</taxon>
    </lineage>
</organism>
<dbReference type="InterPro" id="IPR027417">
    <property type="entry name" value="P-loop_NTPase"/>
</dbReference>
<dbReference type="PANTHER" id="PTHR47691">
    <property type="entry name" value="REGULATOR-RELATED"/>
    <property type="match status" value="1"/>
</dbReference>
<reference evidence="2 3" key="1">
    <citation type="submission" date="2016-07" db="EMBL/GenBank/DDBJ databases">
        <title>Complete genome sequence of the Lentzea guizhouensis DHS C013.</title>
        <authorList>
            <person name="Cao C."/>
        </authorList>
    </citation>
    <scope>NUCLEOTIDE SEQUENCE [LARGE SCALE GENOMIC DNA]</scope>
    <source>
        <strain evidence="2 3">DHS C013</strain>
    </source>
</reference>
<feature type="repeat" description="TPR" evidence="1">
    <location>
        <begin position="492"/>
        <end position="525"/>
    </location>
</feature>
<gene>
    <name evidence="2" type="ORF">BBK82_18345</name>
</gene>
<dbReference type="SUPFAM" id="SSF48452">
    <property type="entry name" value="TPR-like"/>
    <property type="match status" value="1"/>
</dbReference>
<dbReference type="AlphaFoldDB" id="A0A1B2HJ30"/>
<keyword evidence="1" id="KW-0802">TPR repeat</keyword>
<name>A0A1B2HJ30_9PSEU</name>
<dbReference type="PROSITE" id="PS50005">
    <property type="entry name" value="TPR"/>
    <property type="match status" value="1"/>
</dbReference>
<dbReference type="SUPFAM" id="SSF52540">
    <property type="entry name" value="P-loop containing nucleoside triphosphate hydrolases"/>
    <property type="match status" value="1"/>
</dbReference>
<dbReference type="Proteomes" id="UP000093053">
    <property type="component" value="Chromosome"/>
</dbReference>
<dbReference type="Gene3D" id="1.25.40.10">
    <property type="entry name" value="Tetratricopeptide repeat domain"/>
    <property type="match status" value="1"/>
</dbReference>
<dbReference type="PRINTS" id="PR00364">
    <property type="entry name" value="DISEASERSIST"/>
</dbReference>
<dbReference type="STRING" id="1586287.BBK82_18345"/>
<sequence>MGGRGIVPLGFVTGENQVDGKVQGQVVQAGSIQGGVHLHGLAQVVPVPRQLPAAPFVCVGRERELRLLASAMDEASAKGGAVVVSALSGAGGIGKTWLALYWAHQNVDKFPDGQLFVDLRGRDASGEPMSVNTAVRGFIDAFGIAADRIPVDVGAQVGLYRSLVADRRMLILLDNARDTTHAAQLLPGSPSCVVVVTSRDRLAGLVRSHGARSVTLDLLSDGEAYELLSTLIGRQRVEAEPQAASGLIACCAGLPLALSIVASRATAHPSFPLAALVEELELTRLAALDDGDGAVSLTAVLSWSYAALSVQEAMVFRMLGVAGSADVSLGAVAAMAQLPAAEAARVLRALERVSLVHEHIPGRYRMHDLVLLYAEDLARQDEQRQEAVRRLVSFYLHTAHNGDVLLDPDGQAVSLAPPRCEPLTFGSQADALEWFDIEHQNVLAAQQVAEGDAVWQLAWALHAYHWWRGHLHDDLKAWRTAAPAANDLSARVLVHQMLGFSYSRLRQYAEAFDQLDRALALTAELGDPHRQGPVHHATARAAGEQGDFDRALHHAVEALQCYRQAGLPMREAWALIMVGTFAGKLGDHELAHSSADKALALFEKHEYAPGKAAALGALGTLLASIGDYGCAMAYHETALTIRRELGNSYGEADTLAQLGATYGAMGRVAWSRSCWSAALALYRSQNRVADVEKALRELDLLEGR</sequence>
<evidence type="ECO:0000313" key="2">
    <source>
        <dbReference type="EMBL" id="ANZ37724.1"/>
    </source>
</evidence>
<evidence type="ECO:0000313" key="3">
    <source>
        <dbReference type="Proteomes" id="UP000093053"/>
    </source>
</evidence>
<dbReference type="InterPro" id="IPR019734">
    <property type="entry name" value="TPR_rpt"/>
</dbReference>
<dbReference type="Pfam" id="PF13424">
    <property type="entry name" value="TPR_12"/>
    <property type="match status" value="2"/>
</dbReference>
<dbReference type="EMBL" id="CP016793">
    <property type="protein sequence ID" value="ANZ37724.1"/>
    <property type="molecule type" value="Genomic_DNA"/>
</dbReference>
<dbReference type="PANTHER" id="PTHR47691:SF3">
    <property type="entry name" value="HTH-TYPE TRANSCRIPTIONAL REGULATOR RV0890C-RELATED"/>
    <property type="match status" value="1"/>
</dbReference>
<dbReference type="GO" id="GO:0043531">
    <property type="term" value="F:ADP binding"/>
    <property type="evidence" value="ECO:0007669"/>
    <property type="project" value="InterPro"/>
</dbReference>
<dbReference type="InterPro" id="IPR011990">
    <property type="entry name" value="TPR-like_helical_dom_sf"/>
</dbReference>
<keyword evidence="3" id="KW-1185">Reference proteome</keyword>
<dbReference type="KEGG" id="led:BBK82_18345"/>
<dbReference type="SMART" id="SM00028">
    <property type="entry name" value="TPR"/>
    <property type="match status" value="5"/>
</dbReference>
<dbReference type="Gene3D" id="3.40.50.300">
    <property type="entry name" value="P-loop containing nucleotide triphosphate hydrolases"/>
    <property type="match status" value="1"/>
</dbReference>
<proteinExistence type="predicted"/>
<evidence type="ECO:0000256" key="1">
    <source>
        <dbReference type="PROSITE-ProRule" id="PRU00339"/>
    </source>
</evidence>
<protein>
    <submittedName>
        <fullName evidence="2">Uncharacterized protein</fullName>
    </submittedName>
</protein>
<accession>A0A1B2HJ30</accession>